<dbReference type="InterPro" id="IPR003594">
    <property type="entry name" value="HATPase_dom"/>
</dbReference>
<dbReference type="InterPro" id="IPR011712">
    <property type="entry name" value="Sig_transdc_His_kin_sub3_dim/P"/>
</dbReference>
<evidence type="ECO:0000256" key="5">
    <source>
        <dbReference type="ARBA" id="ARBA00022741"/>
    </source>
</evidence>
<keyword evidence="9" id="KW-1133">Transmembrane helix</keyword>
<evidence type="ECO:0000256" key="4">
    <source>
        <dbReference type="ARBA" id="ARBA00022679"/>
    </source>
</evidence>
<feature type="domain" description="DUF7134" evidence="12">
    <location>
        <begin position="7"/>
        <end position="167"/>
    </location>
</feature>
<evidence type="ECO:0000259" key="10">
    <source>
        <dbReference type="Pfam" id="PF02518"/>
    </source>
</evidence>
<keyword evidence="3" id="KW-0597">Phosphoprotein</keyword>
<dbReference type="Gene3D" id="1.20.5.1930">
    <property type="match status" value="1"/>
</dbReference>
<feature type="domain" description="Histidine kinase/HSP90-like ATPase" evidence="10">
    <location>
        <begin position="306"/>
        <end position="393"/>
    </location>
</feature>
<keyword evidence="8" id="KW-0902">Two-component regulatory system</keyword>
<keyword evidence="4" id="KW-0808">Transferase</keyword>
<feature type="transmembrane region" description="Helical" evidence="9">
    <location>
        <begin position="16"/>
        <end position="36"/>
    </location>
</feature>
<dbReference type="Pfam" id="PF07730">
    <property type="entry name" value="HisKA_3"/>
    <property type="match status" value="1"/>
</dbReference>
<evidence type="ECO:0000259" key="12">
    <source>
        <dbReference type="Pfam" id="PF23539"/>
    </source>
</evidence>
<dbReference type="CDD" id="cd16917">
    <property type="entry name" value="HATPase_UhpB-NarQ-NarX-like"/>
    <property type="match status" value="1"/>
</dbReference>
<dbReference type="SUPFAM" id="SSF55874">
    <property type="entry name" value="ATPase domain of HSP90 chaperone/DNA topoisomerase II/histidine kinase"/>
    <property type="match status" value="1"/>
</dbReference>
<reference evidence="13 14" key="1">
    <citation type="submission" date="2023-05" db="EMBL/GenBank/DDBJ databases">
        <title>Lithophilousrod everest ZFBP1038 complete genpme.</title>
        <authorList>
            <person name="Tian M."/>
        </authorList>
    </citation>
    <scope>NUCLEOTIDE SEQUENCE [LARGE SCALE GENOMIC DNA]</scope>
    <source>
        <strain evidence="13 14">ZFBP1038</strain>
    </source>
</reference>
<protein>
    <recommendedName>
        <fullName evidence="2">histidine kinase</fullName>
        <ecNumber evidence="2">2.7.13.3</ecNumber>
    </recommendedName>
</protein>
<evidence type="ECO:0000256" key="3">
    <source>
        <dbReference type="ARBA" id="ARBA00022553"/>
    </source>
</evidence>
<keyword evidence="9" id="KW-0472">Membrane</keyword>
<name>A0ABY8QVK8_9MICO</name>
<keyword evidence="14" id="KW-1185">Reference proteome</keyword>
<keyword evidence="7" id="KW-0067">ATP-binding</keyword>
<dbReference type="PANTHER" id="PTHR24421">
    <property type="entry name" value="NITRATE/NITRITE SENSOR PROTEIN NARX-RELATED"/>
    <property type="match status" value="1"/>
</dbReference>
<comment type="catalytic activity">
    <reaction evidence="1">
        <text>ATP + protein L-histidine = ADP + protein N-phospho-L-histidine.</text>
        <dbReference type="EC" id="2.7.13.3"/>
    </reaction>
</comment>
<dbReference type="PANTHER" id="PTHR24421:SF10">
    <property type="entry name" value="NITRATE_NITRITE SENSOR PROTEIN NARQ"/>
    <property type="match status" value="1"/>
</dbReference>
<dbReference type="Pfam" id="PF23539">
    <property type="entry name" value="DUF7134"/>
    <property type="match status" value="1"/>
</dbReference>
<evidence type="ECO:0000313" key="13">
    <source>
        <dbReference type="EMBL" id="WGW13018.1"/>
    </source>
</evidence>
<keyword evidence="5" id="KW-0547">Nucleotide-binding</keyword>
<dbReference type="GO" id="GO:0016301">
    <property type="term" value="F:kinase activity"/>
    <property type="evidence" value="ECO:0007669"/>
    <property type="project" value="UniProtKB-KW"/>
</dbReference>
<dbReference type="RefSeq" id="WP_349639825.1">
    <property type="nucleotide sequence ID" value="NZ_CP090958.1"/>
</dbReference>
<dbReference type="InterPro" id="IPR036890">
    <property type="entry name" value="HATPase_C_sf"/>
</dbReference>
<evidence type="ECO:0000256" key="8">
    <source>
        <dbReference type="ARBA" id="ARBA00023012"/>
    </source>
</evidence>
<evidence type="ECO:0000256" key="9">
    <source>
        <dbReference type="SAM" id="Phobius"/>
    </source>
</evidence>
<evidence type="ECO:0000259" key="11">
    <source>
        <dbReference type="Pfam" id="PF07730"/>
    </source>
</evidence>
<keyword evidence="9" id="KW-0812">Transmembrane</keyword>
<dbReference type="Gene3D" id="3.30.565.10">
    <property type="entry name" value="Histidine kinase-like ATPase, C-terminal domain"/>
    <property type="match status" value="1"/>
</dbReference>
<dbReference type="EC" id="2.7.13.3" evidence="2"/>
<sequence length="400" mass="42631">MRKRERIYLWLREHPILIDSIFVAGPLTLLSLLFIGVNTFPLWPLTLLLTLGMTVPLALRRTQPVLSGGIVASSALLYCVLGIIPVTNIIAVPLSVYALTAYAPRRAGRAGLIAGLAGSALFGLRYGPMMDTGSLLFSLITGAFLALMCASLVLVSWTLGDLTRVRRQQLADLAERNRLLEIERDQEARLAANAERSRIAREMHDVVAHSLSVVIAQADGGRYAAATDPKAAAEVLETISSTGRAALADMRRLLGVLREGADDIDTRPQPGIVDLPELVDAVRAAGLPVSYEIRGPQVELPAGPALAIYRIVQESLTNTMKHGGPEVSSRVLLDFAPNGVVVTVQDDGRGAGADPVDGRGHGIVGMNERATLYGGTFSAGPHPGGYLVTAFFPYMIPTSG</sequence>
<feature type="transmembrane region" description="Helical" evidence="9">
    <location>
        <begin position="136"/>
        <end position="159"/>
    </location>
</feature>
<accession>A0ABY8QVK8</accession>
<dbReference type="Pfam" id="PF02518">
    <property type="entry name" value="HATPase_c"/>
    <property type="match status" value="1"/>
</dbReference>
<dbReference type="Proteomes" id="UP001209083">
    <property type="component" value="Chromosome"/>
</dbReference>
<dbReference type="InterPro" id="IPR050482">
    <property type="entry name" value="Sensor_HK_TwoCompSys"/>
</dbReference>
<keyword evidence="6 13" id="KW-0418">Kinase</keyword>
<gene>
    <name evidence="13" type="ORF">LWF01_04385</name>
</gene>
<evidence type="ECO:0000313" key="14">
    <source>
        <dbReference type="Proteomes" id="UP001209083"/>
    </source>
</evidence>
<feature type="transmembrane region" description="Helical" evidence="9">
    <location>
        <begin position="106"/>
        <end position="124"/>
    </location>
</feature>
<evidence type="ECO:0000256" key="7">
    <source>
        <dbReference type="ARBA" id="ARBA00022840"/>
    </source>
</evidence>
<proteinExistence type="predicted"/>
<organism evidence="13 14">
    <name type="scientific">Saxibacter everestensis</name>
    <dbReference type="NCBI Taxonomy" id="2909229"/>
    <lineage>
        <taxon>Bacteria</taxon>
        <taxon>Bacillati</taxon>
        <taxon>Actinomycetota</taxon>
        <taxon>Actinomycetes</taxon>
        <taxon>Micrococcales</taxon>
        <taxon>Brevibacteriaceae</taxon>
        <taxon>Saxibacter</taxon>
    </lineage>
</organism>
<feature type="transmembrane region" description="Helical" evidence="9">
    <location>
        <begin position="71"/>
        <end position="94"/>
    </location>
</feature>
<feature type="domain" description="Signal transduction histidine kinase subgroup 3 dimerisation and phosphoacceptor" evidence="11">
    <location>
        <begin position="195"/>
        <end position="261"/>
    </location>
</feature>
<evidence type="ECO:0000256" key="6">
    <source>
        <dbReference type="ARBA" id="ARBA00022777"/>
    </source>
</evidence>
<dbReference type="InterPro" id="IPR055558">
    <property type="entry name" value="DUF7134"/>
</dbReference>
<evidence type="ECO:0000256" key="2">
    <source>
        <dbReference type="ARBA" id="ARBA00012438"/>
    </source>
</evidence>
<evidence type="ECO:0000256" key="1">
    <source>
        <dbReference type="ARBA" id="ARBA00000085"/>
    </source>
</evidence>
<dbReference type="EMBL" id="CP090958">
    <property type="protein sequence ID" value="WGW13018.1"/>
    <property type="molecule type" value="Genomic_DNA"/>
</dbReference>